<dbReference type="EMBL" id="CP020477">
    <property type="protein sequence ID" value="ARM75545.1"/>
    <property type="molecule type" value="Genomic_DNA"/>
</dbReference>
<dbReference type="GO" id="GO:0016829">
    <property type="term" value="F:lyase activity"/>
    <property type="evidence" value="ECO:0007669"/>
    <property type="project" value="UniProtKB-KW"/>
</dbReference>
<dbReference type="PANTHER" id="PTHR11941">
    <property type="entry name" value="ENOYL-COA HYDRATASE-RELATED"/>
    <property type="match status" value="1"/>
</dbReference>
<dbReference type="InterPro" id="IPR001753">
    <property type="entry name" value="Enoyl-CoA_hydra/iso"/>
</dbReference>
<dbReference type="AlphaFoldDB" id="A0A1W6JZ87"/>
<sequence length="258" mass="28584">METEYSNGKIIVKKDENIAEIVLNRAEKLNIISLEMRRDLGKICEELDNDTNIRVVIIRGEGEKAFSSGGDVGEFLQTSPKDLIDWGKSIECIENLSKPTISILQGYVLGAGTEIALATDIRIASPNVEIGLPEIRLGMVPASGGLTKIVKALGPLRAKYYLLLGKRIKAQEALNLGLINELSENPYERAKEIAKDLISLSPLAIKAMKYTINLIQDSPTLVGYDLERKTFGLLRYSDDFKEGIQSFLDKRKPQFTGK</sequence>
<comment type="similarity">
    <text evidence="1 3">Belongs to the enoyl-CoA hydratase/isomerase family.</text>
</comment>
<dbReference type="Gene3D" id="1.10.12.10">
    <property type="entry name" value="Lyase 2-enoyl-coa Hydratase, Chain A, domain 2"/>
    <property type="match status" value="1"/>
</dbReference>
<keyword evidence="5" id="KW-1185">Reference proteome</keyword>
<dbReference type="GO" id="GO:0006635">
    <property type="term" value="P:fatty acid beta-oxidation"/>
    <property type="evidence" value="ECO:0007669"/>
    <property type="project" value="TreeGrafter"/>
</dbReference>
<dbReference type="OrthoDB" id="27846at2157"/>
<dbReference type="InterPro" id="IPR029045">
    <property type="entry name" value="ClpP/crotonase-like_dom_sf"/>
</dbReference>
<evidence type="ECO:0000313" key="4">
    <source>
        <dbReference type="EMBL" id="ARM75545.1"/>
    </source>
</evidence>
<dbReference type="InterPro" id="IPR014748">
    <property type="entry name" value="Enoyl-CoA_hydra_C"/>
</dbReference>
<keyword evidence="2" id="KW-0456">Lyase</keyword>
<accession>A0A1W6JZ87</accession>
<gene>
    <name evidence="4" type="ORF">B6F84_05520</name>
</gene>
<dbReference type="Pfam" id="PF00378">
    <property type="entry name" value="ECH_1"/>
    <property type="match status" value="1"/>
</dbReference>
<dbReference type="GeneID" id="41590358"/>
<dbReference type="RefSeq" id="WP_148691315.1">
    <property type="nucleotide sequence ID" value="NZ_CP020477.1"/>
</dbReference>
<dbReference type="Gene3D" id="3.90.226.10">
    <property type="entry name" value="2-enoyl-CoA Hydratase, Chain A, domain 1"/>
    <property type="match status" value="1"/>
</dbReference>
<evidence type="ECO:0000256" key="1">
    <source>
        <dbReference type="ARBA" id="ARBA00005254"/>
    </source>
</evidence>
<dbReference type="InterPro" id="IPR018376">
    <property type="entry name" value="Enoyl-CoA_hyd/isom_CS"/>
</dbReference>
<dbReference type="Proteomes" id="UP000193404">
    <property type="component" value="Chromosome"/>
</dbReference>
<dbReference type="KEGG" id="aman:B6F84_05520"/>
<evidence type="ECO:0000313" key="5">
    <source>
        <dbReference type="Proteomes" id="UP000193404"/>
    </source>
</evidence>
<dbReference type="PANTHER" id="PTHR11941:SF54">
    <property type="entry name" value="ENOYL-COA HYDRATASE, MITOCHONDRIAL"/>
    <property type="match status" value="1"/>
</dbReference>
<reference evidence="4 5" key="1">
    <citation type="submission" date="2017-03" db="EMBL/GenBank/DDBJ databases">
        <title>Sulfur activation and transportation mechanism of thermophilic Archaea Acidianus manzaensis YN-25.</title>
        <authorList>
            <person name="Ma Y."/>
            <person name="Yang Y."/>
            <person name="Xia J."/>
        </authorList>
    </citation>
    <scope>NUCLEOTIDE SEQUENCE [LARGE SCALE GENOMIC DNA]</scope>
    <source>
        <strain evidence="4 5">YN-25</strain>
    </source>
</reference>
<dbReference type="CDD" id="cd06558">
    <property type="entry name" value="crotonase-like"/>
    <property type="match status" value="1"/>
</dbReference>
<name>A0A1W6JZ87_9CREN</name>
<protein>
    <submittedName>
        <fullName evidence="4">Enoyl-CoA hydratase</fullName>
    </submittedName>
</protein>
<proteinExistence type="inferred from homology"/>
<dbReference type="STRING" id="282676.B6F84_05520"/>
<organism evidence="4 5">
    <name type="scientific">Acidianus manzaensis</name>
    <dbReference type="NCBI Taxonomy" id="282676"/>
    <lineage>
        <taxon>Archaea</taxon>
        <taxon>Thermoproteota</taxon>
        <taxon>Thermoprotei</taxon>
        <taxon>Sulfolobales</taxon>
        <taxon>Sulfolobaceae</taxon>
        <taxon>Acidianus</taxon>
    </lineage>
</organism>
<dbReference type="PROSITE" id="PS00166">
    <property type="entry name" value="ENOYL_COA_HYDRATASE"/>
    <property type="match status" value="1"/>
</dbReference>
<dbReference type="SUPFAM" id="SSF52096">
    <property type="entry name" value="ClpP/crotonase"/>
    <property type="match status" value="1"/>
</dbReference>
<evidence type="ECO:0000256" key="2">
    <source>
        <dbReference type="ARBA" id="ARBA00023239"/>
    </source>
</evidence>
<evidence type="ECO:0000256" key="3">
    <source>
        <dbReference type="RuleBase" id="RU003707"/>
    </source>
</evidence>